<gene>
    <name evidence="2" type="ORF">KM029_15285</name>
</gene>
<reference evidence="2 3" key="1">
    <citation type="submission" date="2021-05" db="EMBL/GenBank/DDBJ databases">
        <title>Comparative genomic studies on the polysaccharide-degrading batcterial strains of the Flammeovirga genus.</title>
        <authorList>
            <person name="Zewei F."/>
            <person name="Zheng Z."/>
            <person name="Yu L."/>
            <person name="Ruyue G."/>
            <person name="Yanhong M."/>
            <person name="Yuanyuan C."/>
            <person name="Jingyan G."/>
            <person name="Wenjun H."/>
        </authorList>
    </citation>
    <scope>NUCLEOTIDE SEQUENCE [LARGE SCALE GENOMIC DNA]</scope>
    <source>
        <strain evidence="2 3">YS10</strain>
    </source>
</reference>
<dbReference type="EMBL" id="CP076128">
    <property type="protein sequence ID" value="QWG06660.1"/>
    <property type="molecule type" value="Genomic_DNA"/>
</dbReference>
<accession>A0ABX8GSV4</accession>
<dbReference type="PROSITE" id="PS51257">
    <property type="entry name" value="PROKAR_LIPOPROTEIN"/>
    <property type="match status" value="1"/>
</dbReference>
<feature type="chain" id="PRO_5045698593" description="Lipoprotein" evidence="1">
    <location>
        <begin position="19"/>
        <end position="146"/>
    </location>
</feature>
<keyword evidence="1" id="KW-0732">Signal</keyword>
<feature type="signal peptide" evidence="1">
    <location>
        <begin position="1"/>
        <end position="18"/>
    </location>
</feature>
<evidence type="ECO:0000313" key="2">
    <source>
        <dbReference type="EMBL" id="QWG06660.1"/>
    </source>
</evidence>
<evidence type="ECO:0000256" key="1">
    <source>
        <dbReference type="SAM" id="SignalP"/>
    </source>
</evidence>
<protein>
    <recommendedName>
        <fullName evidence="4">Lipoprotein</fullName>
    </recommendedName>
</protein>
<sequence>MHKITLLLLLFLSTGCYTICIGQQSNVSVYTIYKVGDDGLLDKQDIPERKIVKISSDSSLEHWHFFFEEEEIIAYECIYLDLPYTELIGNKNNTYSDYLGRIKLSTFKREKDILLKIKYKSSEKLFSFTKEENCEACPFFEKIISN</sequence>
<keyword evidence="3" id="KW-1185">Reference proteome</keyword>
<evidence type="ECO:0000313" key="3">
    <source>
        <dbReference type="Proteomes" id="UP000682802"/>
    </source>
</evidence>
<organism evidence="2 3">
    <name type="scientific">Flammeovirga kamogawensis</name>
    <dbReference type="NCBI Taxonomy" id="373891"/>
    <lineage>
        <taxon>Bacteria</taxon>
        <taxon>Pseudomonadati</taxon>
        <taxon>Bacteroidota</taxon>
        <taxon>Cytophagia</taxon>
        <taxon>Cytophagales</taxon>
        <taxon>Flammeovirgaceae</taxon>
        <taxon>Flammeovirga</taxon>
    </lineage>
</organism>
<evidence type="ECO:0008006" key="4">
    <source>
        <dbReference type="Google" id="ProtNLM"/>
    </source>
</evidence>
<dbReference type="RefSeq" id="WP_144074066.1">
    <property type="nucleotide sequence ID" value="NZ_CP076128.1"/>
</dbReference>
<proteinExistence type="predicted"/>
<dbReference type="Proteomes" id="UP000682802">
    <property type="component" value="Chromosome 1"/>
</dbReference>
<name>A0ABX8GSV4_9BACT</name>